<keyword evidence="3" id="KW-1185">Reference proteome</keyword>
<dbReference type="RefSeq" id="WP_110369675.1">
    <property type="nucleotide sequence ID" value="NZ_CP029287.2"/>
</dbReference>
<dbReference type="OrthoDB" id="37231at2157"/>
<feature type="compositionally biased region" description="Polar residues" evidence="1">
    <location>
        <begin position="163"/>
        <end position="172"/>
    </location>
</feature>
<feature type="compositionally biased region" description="Low complexity" evidence="1">
    <location>
        <begin position="222"/>
        <end position="299"/>
    </location>
</feature>
<feature type="region of interest" description="Disordered" evidence="1">
    <location>
        <begin position="163"/>
        <end position="299"/>
    </location>
</feature>
<name>A0A2U9IWS2_9CREN</name>
<dbReference type="EMBL" id="CP029287">
    <property type="protein sequence ID" value="AWS00423.1"/>
    <property type="molecule type" value="Genomic_DNA"/>
</dbReference>
<accession>A0A2U9IWS2</accession>
<dbReference type="GeneID" id="36836254"/>
<dbReference type="KEGG" id="mhk:DFR87_12885"/>
<gene>
    <name evidence="2" type="ORF">DFR87_12885</name>
</gene>
<proteinExistence type="predicted"/>
<protein>
    <submittedName>
        <fullName evidence="2">Uncharacterized protein</fullName>
    </submittedName>
</protein>
<evidence type="ECO:0000313" key="3">
    <source>
        <dbReference type="Proteomes" id="UP000247586"/>
    </source>
</evidence>
<organism evidence="2 3">
    <name type="scientific">Metallosphaera hakonensis JCM 8857 = DSM 7519</name>
    <dbReference type="NCBI Taxonomy" id="1293036"/>
    <lineage>
        <taxon>Archaea</taxon>
        <taxon>Thermoproteota</taxon>
        <taxon>Thermoprotei</taxon>
        <taxon>Sulfolobales</taxon>
        <taxon>Sulfolobaceae</taxon>
        <taxon>Metallosphaera</taxon>
    </lineage>
</organism>
<evidence type="ECO:0000313" key="2">
    <source>
        <dbReference type="EMBL" id="AWS00423.1"/>
    </source>
</evidence>
<reference evidence="2" key="1">
    <citation type="submission" date="2018-05" db="EMBL/GenBank/DDBJ databases">
        <title>Complete Genome Sequences of Extremely Thermoacidophilic, Metal-Mobilizing Type-Strain Members of the Archaeal Family Sulfolobaceae: Acidianus brierleyi DSM-1651T, Acidianus sulfidivorans DSM-18786T, Metallosphaera hakonensis DSM-7519T, and Metallosphaera prunae DSM-10039T.</title>
        <authorList>
            <person name="Counts J.A."/>
            <person name="Kelly R.M."/>
        </authorList>
    </citation>
    <scope>NUCLEOTIDE SEQUENCE [LARGE SCALE GENOMIC DNA]</scope>
    <source>
        <strain evidence="2">HO1-1</strain>
    </source>
</reference>
<sequence length="299" mass="31098">MRQNVLIGITVIVLISNVFLGYELYTTVHPQQTSAITPIYLNGTSVLNQTKIITITNGTGFSYEYRISLTFPKEGVYDLGINPHGFESLYVLIYQDDGNTVSLSLNNTKAQFIVDDLKIPVTVYVSGVFNQTPSSQSVFDSLGLYYQYVGPINVIGNVSGSIGDQHENSTGQISNTSDSHDSTDNISSAYNMTVNSNQDNKTQSSEQTNSTNPQDNSNSTRDSGSSNSSGGSQDSGSSNSSGGSQDSGSSNSSGGSQDSGSSNSSGGSQDSGSSNSSGGSQDSGSSNSSGGSQDSGNDN</sequence>
<evidence type="ECO:0000256" key="1">
    <source>
        <dbReference type="SAM" id="MobiDB-lite"/>
    </source>
</evidence>
<feature type="compositionally biased region" description="Polar residues" evidence="1">
    <location>
        <begin position="189"/>
        <end position="221"/>
    </location>
</feature>
<dbReference type="AlphaFoldDB" id="A0A2U9IWS2"/>
<dbReference type="Proteomes" id="UP000247586">
    <property type="component" value="Chromosome"/>
</dbReference>